<reference evidence="1" key="1">
    <citation type="journal article" date="2009" name="PLoS Genet.">
        <title>Sequencing, mapping, and analysis of 27,455 maize full-length cDNAs.</title>
        <authorList>
            <person name="Soderlund C."/>
            <person name="Descour A."/>
            <person name="Kudrna D."/>
            <person name="Bomhoff M."/>
            <person name="Boyd L."/>
            <person name="Currie J."/>
            <person name="Angelova A."/>
            <person name="Collura K."/>
            <person name="Wissotski M."/>
            <person name="Ashley E."/>
            <person name="Morrow D."/>
            <person name="Fernandes J."/>
            <person name="Walbot V."/>
            <person name="Yu Y."/>
        </authorList>
    </citation>
    <scope>NUCLEOTIDE SEQUENCE</scope>
    <source>
        <strain evidence="1">B73</strain>
    </source>
</reference>
<sequence>MVGRSPSSSWMHQHATLQTLSSSTLASPAILSSSSPTTSPACSLTAACTGKYTAELDPVSEEPLFRRPEMSSNRSRPKLYTSALAVIGAPASHSGVGCVRDAFEVARPHLRHVFEDLAVPHAGRPVLVRAAGEQIKLGLPARVDLHGEGAGRRVVRVGPRREEAVHAAGPVVAEPGTGEPRVRGVVEALPRHEGRRRVAPHHEVAVILERGDGGARRRGGRVGRPQQGVRWRRVEEELAAVAQSEARGRRVKDRAVPVRHPHDRLLGDLLEPDADVMLLGVARREEAELEVAALGYQRLVPWERLAQGESVSRCSTYLEVQAGEGEQENEDEQHGGL</sequence>
<dbReference type="AlphaFoldDB" id="B8A2L7"/>
<reference evidence="1" key="2">
    <citation type="submission" date="2012-06" db="EMBL/GenBank/DDBJ databases">
        <authorList>
            <person name="Yu Y."/>
            <person name="Currie J."/>
            <person name="Lomeli R."/>
            <person name="Angelova A."/>
            <person name="Collura K."/>
            <person name="Wissotski M."/>
            <person name="Campos D."/>
            <person name="Kudrna D."/>
            <person name="Golser W."/>
            <person name="Ashely E."/>
            <person name="Descour A."/>
            <person name="Fernandes J."/>
            <person name="Soderlund C."/>
            <person name="Walbot V."/>
        </authorList>
    </citation>
    <scope>NUCLEOTIDE SEQUENCE</scope>
    <source>
        <strain evidence="1">B73</strain>
    </source>
</reference>
<dbReference type="EMBL" id="BT055809">
    <property type="protein sequence ID" value="ACL54416.1"/>
    <property type="molecule type" value="mRNA"/>
</dbReference>
<name>B8A2L7_MAIZE</name>
<proteinExistence type="evidence at transcript level"/>
<organism evidence="1">
    <name type="scientific">Zea mays</name>
    <name type="common">Maize</name>
    <dbReference type="NCBI Taxonomy" id="4577"/>
    <lineage>
        <taxon>Eukaryota</taxon>
        <taxon>Viridiplantae</taxon>
        <taxon>Streptophyta</taxon>
        <taxon>Embryophyta</taxon>
        <taxon>Tracheophyta</taxon>
        <taxon>Spermatophyta</taxon>
        <taxon>Magnoliopsida</taxon>
        <taxon>Liliopsida</taxon>
        <taxon>Poales</taxon>
        <taxon>Poaceae</taxon>
        <taxon>PACMAD clade</taxon>
        <taxon>Panicoideae</taxon>
        <taxon>Andropogonodae</taxon>
        <taxon>Andropogoneae</taxon>
        <taxon>Tripsacinae</taxon>
        <taxon>Zea</taxon>
    </lineage>
</organism>
<protein>
    <submittedName>
        <fullName evidence="1">Uncharacterized protein</fullName>
    </submittedName>
</protein>
<accession>B8A2L7</accession>
<evidence type="ECO:0000313" key="1">
    <source>
        <dbReference type="EMBL" id="ACL54416.1"/>
    </source>
</evidence>